<dbReference type="CDD" id="cd11056">
    <property type="entry name" value="CYP6-like"/>
    <property type="match status" value="1"/>
</dbReference>
<accession>A0A1B6M9P8</accession>
<evidence type="ECO:0000256" key="11">
    <source>
        <dbReference type="ARBA" id="ARBA00023033"/>
    </source>
</evidence>
<dbReference type="GO" id="GO:0005789">
    <property type="term" value="C:endoplasmic reticulum membrane"/>
    <property type="evidence" value="ECO:0007669"/>
    <property type="project" value="UniProtKB-SubCell"/>
</dbReference>
<keyword evidence="15" id="KW-1133">Transmembrane helix</keyword>
<keyword evidence="7" id="KW-0256">Endoplasmic reticulum</keyword>
<dbReference type="AlphaFoldDB" id="A0A1B6M9P8"/>
<dbReference type="PANTHER" id="PTHR24292:SF54">
    <property type="entry name" value="CYP9F3-RELATED"/>
    <property type="match status" value="1"/>
</dbReference>
<evidence type="ECO:0000256" key="14">
    <source>
        <dbReference type="RuleBase" id="RU000461"/>
    </source>
</evidence>
<dbReference type="PROSITE" id="PS00086">
    <property type="entry name" value="CYTOCHROME_P450"/>
    <property type="match status" value="1"/>
</dbReference>
<dbReference type="Pfam" id="PF00067">
    <property type="entry name" value="p450"/>
    <property type="match status" value="1"/>
</dbReference>
<evidence type="ECO:0000256" key="10">
    <source>
        <dbReference type="ARBA" id="ARBA00023004"/>
    </source>
</evidence>
<keyword evidence="12 15" id="KW-0472">Membrane</keyword>
<keyword evidence="11 14" id="KW-0503">Monooxygenase</keyword>
<evidence type="ECO:0000256" key="9">
    <source>
        <dbReference type="ARBA" id="ARBA00023002"/>
    </source>
</evidence>
<evidence type="ECO:0000256" key="2">
    <source>
        <dbReference type="ARBA" id="ARBA00004174"/>
    </source>
</evidence>
<keyword evidence="10 13" id="KW-0408">Iron</keyword>
<dbReference type="GO" id="GO:0004497">
    <property type="term" value="F:monooxygenase activity"/>
    <property type="evidence" value="ECO:0007669"/>
    <property type="project" value="UniProtKB-KW"/>
</dbReference>
<keyword evidence="9 14" id="KW-0560">Oxidoreductase</keyword>
<evidence type="ECO:0000256" key="8">
    <source>
        <dbReference type="ARBA" id="ARBA00022848"/>
    </source>
</evidence>
<keyword evidence="5 13" id="KW-0349">Heme</keyword>
<evidence type="ECO:0000256" key="7">
    <source>
        <dbReference type="ARBA" id="ARBA00022824"/>
    </source>
</evidence>
<dbReference type="FunFam" id="1.10.630.10:FF:000042">
    <property type="entry name" value="Cytochrome P450"/>
    <property type="match status" value="1"/>
</dbReference>
<dbReference type="PRINTS" id="PR00385">
    <property type="entry name" value="P450"/>
</dbReference>
<dbReference type="InterPro" id="IPR036396">
    <property type="entry name" value="Cyt_P450_sf"/>
</dbReference>
<dbReference type="InterPro" id="IPR002401">
    <property type="entry name" value="Cyt_P450_E_grp-I"/>
</dbReference>
<feature type="transmembrane region" description="Helical" evidence="15">
    <location>
        <begin position="22"/>
        <end position="41"/>
    </location>
</feature>
<dbReference type="GO" id="GO:0020037">
    <property type="term" value="F:heme binding"/>
    <property type="evidence" value="ECO:0007669"/>
    <property type="project" value="InterPro"/>
</dbReference>
<dbReference type="PANTHER" id="PTHR24292">
    <property type="entry name" value="CYTOCHROME P450"/>
    <property type="match status" value="1"/>
</dbReference>
<dbReference type="GO" id="GO:0016705">
    <property type="term" value="F:oxidoreductase activity, acting on paired donors, with incorporation or reduction of molecular oxygen"/>
    <property type="evidence" value="ECO:0007669"/>
    <property type="project" value="InterPro"/>
</dbReference>
<feature type="non-terminal residue" evidence="16">
    <location>
        <position position="1"/>
    </location>
</feature>
<keyword evidence="8" id="KW-0492">Microsome</keyword>
<dbReference type="SUPFAM" id="SSF48264">
    <property type="entry name" value="Cytochrome P450"/>
    <property type="match status" value="1"/>
</dbReference>
<keyword evidence="15" id="KW-0812">Transmembrane</keyword>
<dbReference type="GO" id="GO:0005506">
    <property type="term" value="F:iron ion binding"/>
    <property type="evidence" value="ECO:0007669"/>
    <property type="project" value="InterPro"/>
</dbReference>
<proteinExistence type="inferred from homology"/>
<dbReference type="EMBL" id="GEBQ01007314">
    <property type="protein sequence ID" value="JAT32663.1"/>
    <property type="molecule type" value="Transcribed_RNA"/>
</dbReference>
<dbReference type="InterPro" id="IPR017972">
    <property type="entry name" value="Cyt_P450_CS"/>
</dbReference>
<dbReference type="InterPro" id="IPR001128">
    <property type="entry name" value="Cyt_P450"/>
</dbReference>
<feature type="binding site" description="axial binding residue" evidence="13">
    <location>
        <position position="473"/>
    </location>
    <ligand>
        <name>heme</name>
        <dbReference type="ChEBI" id="CHEBI:30413"/>
    </ligand>
    <ligandPart>
        <name>Fe</name>
        <dbReference type="ChEBI" id="CHEBI:18248"/>
    </ligandPart>
</feature>
<dbReference type="Gene3D" id="1.10.630.10">
    <property type="entry name" value="Cytochrome P450"/>
    <property type="match status" value="1"/>
</dbReference>
<reference evidence="16" key="1">
    <citation type="submission" date="2015-11" db="EMBL/GenBank/DDBJ databases">
        <title>De novo transcriptome assembly of four potential Pierce s Disease insect vectors from Arizona vineyards.</title>
        <authorList>
            <person name="Tassone E.E."/>
        </authorList>
    </citation>
    <scope>NUCLEOTIDE SEQUENCE</scope>
</reference>
<evidence type="ECO:0000256" key="6">
    <source>
        <dbReference type="ARBA" id="ARBA00022723"/>
    </source>
</evidence>
<protein>
    <recommendedName>
        <fullName evidence="17">Cytochrome P450</fullName>
    </recommendedName>
</protein>
<evidence type="ECO:0000313" key="16">
    <source>
        <dbReference type="EMBL" id="JAT32663.1"/>
    </source>
</evidence>
<name>A0A1B6M9P8_9HEMI</name>
<comment type="cofactor">
    <cofactor evidence="1 13">
        <name>heme</name>
        <dbReference type="ChEBI" id="CHEBI:30413"/>
    </cofactor>
</comment>
<evidence type="ECO:0008006" key="17">
    <source>
        <dbReference type="Google" id="ProtNLM"/>
    </source>
</evidence>
<evidence type="ECO:0000256" key="13">
    <source>
        <dbReference type="PIRSR" id="PIRSR602401-1"/>
    </source>
</evidence>
<evidence type="ECO:0000256" key="12">
    <source>
        <dbReference type="ARBA" id="ARBA00023136"/>
    </source>
</evidence>
<evidence type="ECO:0000256" key="15">
    <source>
        <dbReference type="SAM" id="Phobius"/>
    </source>
</evidence>
<dbReference type="PRINTS" id="PR00463">
    <property type="entry name" value="EP450I"/>
</dbReference>
<gene>
    <name evidence="16" type="ORF">g.39469</name>
</gene>
<evidence type="ECO:0000256" key="1">
    <source>
        <dbReference type="ARBA" id="ARBA00001971"/>
    </source>
</evidence>
<dbReference type="InterPro" id="IPR050476">
    <property type="entry name" value="Insect_CytP450_Detox"/>
</dbReference>
<keyword evidence="6 13" id="KW-0479">Metal-binding</keyword>
<comment type="similarity">
    <text evidence="4 14">Belongs to the cytochrome P450 family.</text>
</comment>
<comment type="subcellular location">
    <subcellularLocation>
        <location evidence="3">Endoplasmic reticulum membrane</location>
        <topology evidence="3">Peripheral membrane protein</topology>
    </subcellularLocation>
    <subcellularLocation>
        <location evidence="2">Microsome membrane</location>
        <topology evidence="2">Peripheral membrane protein</topology>
    </subcellularLocation>
</comment>
<evidence type="ECO:0000256" key="3">
    <source>
        <dbReference type="ARBA" id="ARBA00004406"/>
    </source>
</evidence>
<evidence type="ECO:0000256" key="5">
    <source>
        <dbReference type="ARBA" id="ARBA00022617"/>
    </source>
</evidence>
<organism evidence="16">
    <name type="scientific">Graphocephala atropunctata</name>
    <dbReference type="NCBI Taxonomy" id="36148"/>
    <lineage>
        <taxon>Eukaryota</taxon>
        <taxon>Metazoa</taxon>
        <taxon>Ecdysozoa</taxon>
        <taxon>Arthropoda</taxon>
        <taxon>Hexapoda</taxon>
        <taxon>Insecta</taxon>
        <taxon>Pterygota</taxon>
        <taxon>Neoptera</taxon>
        <taxon>Paraneoptera</taxon>
        <taxon>Hemiptera</taxon>
        <taxon>Auchenorrhyncha</taxon>
        <taxon>Membracoidea</taxon>
        <taxon>Cicadellidae</taxon>
        <taxon>Cicadellinae</taxon>
        <taxon>Cicadellini</taxon>
        <taxon>Graphocephala</taxon>
    </lineage>
</organism>
<evidence type="ECO:0000256" key="4">
    <source>
        <dbReference type="ARBA" id="ARBA00010617"/>
    </source>
</evidence>
<sequence length="530" mass="61328">LQYLADQQGEQIQAMEWNLESVLVQATLALAMILGLLYSYITRHYNYWSQRDIPHLEPSFPFGNIKDLVFAKTDIGRFYERFYKHFKGQKFGGIYELRRPTLIVTDLDLVKQVITKDFAFFMDRALPPKLTHDVLSNHLFAMEGKEWKDMRTKLTPAYSSGKMKLMYSLIEVCSEQLKNHLEPLAAKNGVIDIKELMSRFTIDIIASCAFGLEVNTLADSNTDFYEVSQLIFKQSKSFFFKRFFISTFPRTANLLGMTLIDSRVNDFIMTLVNKTVSYREENDVNRNDFMDLLIKVKNNASLDEKLNTTKNNFTKHNLTLKEMAAQAFVFFAAGFETAASTTTFVLYELAQNPDIQEKLRREIDETMEKYDGKITYQAMQEMPYMEQVLNETLRMHGSAPILVRKCTEPYKIPNTNITMDKDVKIVIPSYAIHHDPEIYPKPFEFDPERFTEENIKSRHNYSFLPFGEGPRMCIGMRFGKMQVKAGLCAIIANFELSLTPETPVPVEISPNIVVTTPIHPIRLRITKRTY</sequence>